<name>W6T3S0_9LACO</name>
<dbReference type="RefSeq" id="WP_033614859.1">
    <property type="nucleotide sequence ID" value="NZ_KK036540.1"/>
</dbReference>
<dbReference type="InterPro" id="IPR047525">
    <property type="entry name" value="TfoX-like"/>
</dbReference>
<organism evidence="2 3">
    <name type="scientific">Lactiplantibacillus fabifermentans T30PCM01</name>
    <dbReference type="NCBI Taxonomy" id="1400520"/>
    <lineage>
        <taxon>Bacteria</taxon>
        <taxon>Bacillati</taxon>
        <taxon>Bacillota</taxon>
        <taxon>Bacilli</taxon>
        <taxon>Lactobacillales</taxon>
        <taxon>Lactobacillaceae</taxon>
        <taxon>Lactiplantibacillus</taxon>
    </lineage>
</organism>
<evidence type="ECO:0000313" key="2">
    <source>
        <dbReference type="EMBL" id="ETY72526.1"/>
    </source>
</evidence>
<dbReference type="InterPro" id="IPR007077">
    <property type="entry name" value="TfoX_C"/>
</dbReference>
<dbReference type="PANTHER" id="PTHR36121:SF1">
    <property type="entry name" value="PROTEIN SXY"/>
    <property type="match status" value="1"/>
</dbReference>
<dbReference type="Gene3D" id="1.10.150.20">
    <property type="entry name" value="5' to 3' exonuclease, C-terminal subdomain"/>
    <property type="match status" value="1"/>
</dbReference>
<sequence>MSTLTDLPNIGPRIAQQLAAIGVTTPAELHALGSKTAFQKIKAQDNTACIQQLYSLQGAIENQKYTQLADQTKTDLTLYFRSLS</sequence>
<dbReference type="Proteomes" id="UP000019247">
    <property type="component" value="Unassembled WGS sequence"/>
</dbReference>
<dbReference type="HOGENOM" id="CLU_163277_2_1_9"/>
<evidence type="ECO:0000313" key="3">
    <source>
        <dbReference type="Proteomes" id="UP000019247"/>
    </source>
</evidence>
<proteinExistence type="predicted"/>
<dbReference type="EMBL" id="AWWK01000094">
    <property type="protein sequence ID" value="ETY72526.1"/>
    <property type="molecule type" value="Genomic_DNA"/>
</dbReference>
<dbReference type="AlphaFoldDB" id="W6T3S0"/>
<dbReference type="PANTHER" id="PTHR36121">
    <property type="entry name" value="PROTEIN SXY"/>
    <property type="match status" value="1"/>
</dbReference>
<feature type="domain" description="TfoX C-terminal" evidence="1">
    <location>
        <begin position="2"/>
        <end position="77"/>
    </location>
</feature>
<dbReference type="eggNOG" id="COG3743">
    <property type="taxonomic scope" value="Bacteria"/>
</dbReference>
<protein>
    <submittedName>
        <fullName evidence="2">Regulator of competence TfoX</fullName>
    </submittedName>
</protein>
<evidence type="ECO:0000259" key="1">
    <source>
        <dbReference type="Pfam" id="PF04994"/>
    </source>
</evidence>
<comment type="caution">
    <text evidence="2">The sequence shown here is derived from an EMBL/GenBank/DDBJ whole genome shotgun (WGS) entry which is preliminary data.</text>
</comment>
<dbReference type="PATRIC" id="fig|1400520.3.peg.3279"/>
<dbReference type="Pfam" id="PF04994">
    <property type="entry name" value="TfoX_C"/>
    <property type="match status" value="1"/>
</dbReference>
<dbReference type="STRING" id="1400520.LFAB_16680"/>
<accession>W6T3S0</accession>
<gene>
    <name evidence="2" type="ORF">LFAB_16680</name>
</gene>
<dbReference type="OrthoDB" id="9796798at2"/>
<reference evidence="2 3" key="1">
    <citation type="journal article" date="2014" name="Genome Announc.">
        <title>Genome Sequence of Lactobacillus fabifermentans Strain T30PCM01, Isolated from Fermenting Grape Marc.</title>
        <authorList>
            <person name="Treu L."/>
            <person name="Vendramin V."/>
            <person name="Bovo B."/>
            <person name="Giacomini A."/>
            <person name="Corich V."/>
            <person name="Campanaro S."/>
        </authorList>
    </citation>
    <scope>NUCLEOTIDE SEQUENCE [LARGE SCALE GENOMIC DNA]</scope>
    <source>
        <strain evidence="2 3">T30PCM01</strain>
    </source>
</reference>